<proteinExistence type="predicted"/>
<evidence type="ECO:0000313" key="5">
    <source>
        <dbReference type="Proteomes" id="UP000035425"/>
    </source>
</evidence>
<feature type="domain" description="CBS" evidence="3">
    <location>
        <begin position="73"/>
        <end position="131"/>
    </location>
</feature>
<dbReference type="SMART" id="SM00116">
    <property type="entry name" value="CBS"/>
    <property type="match status" value="2"/>
</dbReference>
<dbReference type="Gene3D" id="3.10.580.10">
    <property type="entry name" value="CBS-domain"/>
    <property type="match status" value="1"/>
</dbReference>
<keyword evidence="5" id="KW-1185">Reference proteome</keyword>
<feature type="domain" description="CBS" evidence="3">
    <location>
        <begin position="8"/>
        <end position="65"/>
    </location>
</feature>
<comment type="caution">
    <text evidence="4">The sequence shown here is derived from an EMBL/GenBank/DDBJ whole genome shotgun (WGS) entry which is preliminary data.</text>
</comment>
<dbReference type="RefSeq" id="WP_013872631.1">
    <property type="nucleotide sequence ID" value="NZ_JWIO01000010.1"/>
</dbReference>
<gene>
    <name evidence="4" type="ORF">FrCorBMG51_08660</name>
</gene>
<keyword evidence="1 2" id="KW-0129">CBS domain</keyword>
<dbReference type="PANTHER" id="PTHR43080">
    <property type="entry name" value="CBS DOMAIN-CONTAINING PROTEIN CBSX3, MITOCHONDRIAL"/>
    <property type="match status" value="1"/>
</dbReference>
<dbReference type="EMBL" id="JWIO01000010">
    <property type="protein sequence ID" value="KLL11875.1"/>
    <property type="molecule type" value="Genomic_DNA"/>
</dbReference>
<sequence length="144" mass="15950">MTTAQEIMHRDAECIGESETLVDAARRMRDLGVGALPICGDDNRLQGIITDRDIVIRCLAEGRDPATTRARELGQGRPFYIDADANVDEVLQQMMEHRIKRLPVIDNNQLVGMISESDLARNLPEEKLGQLVEAIKSGPSDRPA</sequence>
<dbReference type="InterPro" id="IPR000644">
    <property type="entry name" value="CBS_dom"/>
</dbReference>
<name>A0ABR5F578_9ACTN</name>
<dbReference type="PANTHER" id="PTHR43080:SF2">
    <property type="entry name" value="CBS DOMAIN-CONTAINING PROTEIN"/>
    <property type="match status" value="1"/>
</dbReference>
<dbReference type="Proteomes" id="UP000035425">
    <property type="component" value="Unassembled WGS sequence"/>
</dbReference>
<accession>A0ABR5F578</accession>
<evidence type="ECO:0000259" key="3">
    <source>
        <dbReference type="PROSITE" id="PS51371"/>
    </source>
</evidence>
<organism evidence="4 5">
    <name type="scientific">Protofrankia coriariae</name>
    <dbReference type="NCBI Taxonomy" id="1562887"/>
    <lineage>
        <taxon>Bacteria</taxon>
        <taxon>Bacillati</taxon>
        <taxon>Actinomycetota</taxon>
        <taxon>Actinomycetes</taxon>
        <taxon>Frankiales</taxon>
        <taxon>Frankiaceae</taxon>
        <taxon>Protofrankia</taxon>
    </lineage>
</organism>
<dbReference type="InterPro" id="IPR046342">
    <property type="entry name" value="CBS_dom_sf"/>
</dbReference>
<evidence type="ECO:0000313" key="4">
    <source>
        <dbReference type="EMBL" id="KLL11875.1"/>
    </source>
</evidence>
<reference evidence="4 5" key="1">
    <citation type="submission" date="2014-12" db="EMBL/GenBank/DDBJ databases">
        <title>Frankia sp. BMG5.1 draft genome.</title>
        <authorList>
            <person name="Gtari M."/>
            <person name="Ghodhbane-Gtari F."/>
            <person name="Nouioui I."/>
            <person name="Ktari A."/>
            <person name="Hezbri K."/>
            <person name="Mimouni W."/>
            <person name="Sbissi I."/>
            <person name="Ayari A."/>
            <person name="Yamanaka T."/>
            <person name="Normand P."/>
            <person name="Tisa L.S."/>
            <person name="Boudabous A."/>
        </authorList>
    </citation>
    <scope>NUCLEOTIDE SEQUENCE [LARGE SCALE GENOMIC DNA]</scope>
    <source>
        <strain evidence="4 5">BMG5.1</strain>
    </source>
</reference>
<dbReference type="CDD" id="cd04622">
    <property type="entry name" value="CBS_pair_HRP1_like"/>
    <property type="match status" value="1"/>
</dbReference>
<dbReference type="SUPFAM" id="SSF54631">
    <property type="entry name" value="CBS-domain pair"/>
    <property type="match status" value="1"/>
</dbReference>
<evidence type="ECO:0000256" key="2">
    <source>
        <dbReference type="PROSITE-ProRule" id="PRU00703"/>
    </source>
</evidence>
<dbReference type="InterPro" id="IPR051257">
    <property type="entry name" value="Diverse_CBS-Domain"/>
</dbReference>
<dbReference type="Pfam" id="PF00571">
    <property type="entry name" value="CBS"/>
    <property type="match status" value="2"/>
</dbReference>
<dbReference type="PROSITE" id="PS51371">
    <property type="entry name" value="CBS"/>
    <property type="match status" value="2"/>
</dbReference>
<protein>
    <submittedName>
        <fullName evidence="4">Hypoxic response protein 1</fullName>
    </submittedName>
</protein>
<evidence type="ECO:0000256" key="1">
    <source>
        <dbReference type="ARBA" id="ARBA00023122"/>
    </source>
</evidence>